<feature type="domain" description="FYVE-type" evidence="10">
    <location>
        <begin position="579"/>
        <end position="642"/>
    </location>
</feature>
<dbReference type="SUPFAM" id="SSF48065">
    <property type="entry name" value="DBL homology domain (DH-domain)"/>
    <property type="match status" value="1"/>
</dbReference>
<dbReference type="SMART" id="SM00325">
    <property type="entry name" value="RhoGEF"/>
    <property type="match status" value="1"/>
</dbReference>
<dbReference type="InterPro" id="IPR035899">
    <property type="entry name" value="DBL_dom_sf"/>
</dbReference>
<dbReference type="InterPro" id="IPR051092">
    <property type="entry name" value="FYVE_RhoGEF_PH"/>
</dbReference>
<keyword evidence="4" id="KW-0479">Metal-binding</keyword>
<evidence type="ECO:0000256" key="6">
    <source>
        <dbReference type="ARBA" id="ARBA00022833"/>
    </source>
</evidence>
<keyword evidence="12" id="KW-1185">Reference proteome</keyword>
<evidence type="ECO:0000313" key="11">
    <source>
        <dbReference type="EMBL" id="KAF8481035.1"/>
    </source>
</evidence>
<evidence type="ECO:0000256" key="1">
    <source>
        <dbReference type="ARBA" id="ARBA00004496"/>
    </source>
</evidence>
<evidence type="ECO:0000256" key="8">
    <source>
        <dbReference type="SAM" id="MobiDB-lite"/>
    </source>
</evidence>
<evidence type="ECO:0000313" key="12">
    <source>
        <dbReference type="Proteomes" id="UP000759537"/>
    </source>
</evidence>
<dbReference type="Gene3D" id="2.30.29.30">
    <property type="entry name" value="Pleckstrin-homology domain (PH domain)/Phosphotyrosine-binding domain (PTB)"/>
    <property type="match status" value="1"/>
</dbReference>
<dbReference type="GO" id="GO:0005085">
    <property type="term" value="F:guanyl-nucleotide exchange factor activity"/>
    <property type="evidence" value="ECO:0007669"/>
    <property type="project" value="UniProtKB-KW"/>
</dbReference>
<dbReference type="SMART" id="SM00064">
    <property type="entry name" value="FYVE"/>
    <property type="match status" value="1"/>
</dbReference>
<dbReference type="PANTHER" id="PTHR12673">
    <property type="entry name" value="FACIOGENITAL DYSPLASIA PROTEIN"/>
    <property type="match status" value="1"/>
</dbReference>
<feature type="compositionally biased region" description="Low complexity" evidence="8">
    <location>
        <begin position="437"/>
        <end position="447"/>
    </location>
</feature>
<keyword evidence="3" id="KW-0344">Guanine-nucleotide releasing factor</keyword>
<evidence type="ECO:0000256" key="7">
    <source>
        <dbReference type="PROSITE-ProRule" id="PRU00091"/>
    </source>
</evidence>
<dbReference type="Gene3D" id="1.20.900.10">
    <property type="entry name" value="Dbl homology (DH) domain"/>
    <property type="match status" value="1"/>
</dbReference>
<feature type="region of interest" description="Disordered" evidence="8">
    <location>
        <begin position="708"/>
        <end position="730"/>
    </location>
</feature>
<dbReference type="EMBL" id="WHVB01000007">
    <property type="protein sequence ID" value="KAF8481035.1"/>
    <property type="molecule type" value="Genomic_DNA"/>
</dbReference>
<evidence type="ECO:0000259" key="10">
    <source>
        <dbReference type="PROSITE" id="PS50178"/>
    </source>
</evidence>
<feature type="region of interest" description="Disordered" evidence="8">
    <location>
        <begin position="867"/>
        <end position="902"/>
    </location>
</feature>
<feature type="compositionally biased region" description="Polar residues" evidence="8">
    <location>
        <begin position="1"/>
        <end position="23"/>
    </location>
</feature>
<dbReference type="GO" id="GO:0005737">
    <property type="term" value="C:cytoplasm"/>
    <property type="evidence" value="ECO:0007669"/>
    <property type="project" value="UniProtKB-SubCell"/>
</dbReference>
<dbReference type="SUPFAM" id="SSF57903">
    <property type="entry name" value="FYVE/PHD zinc finger"/>
    <property type="match status" value="1"/>
</dbReference>
<dbReference type="CDD" id="cd00160">
    <property type="entry name" value="RhoGEF"/>
    <property type="match status" value="1"/>
</dbReference>
<reference evidence="11" key="2">
    <citation type="journal article" date="2020" name="Nat. Commun.">
        <title>Large-scale genome sequencing of mycorrhizal fungi provides insights into the early evolution of symbiotic traits.</title>
        <authorList>
            <person name="Miyauchi S."/>
            <person name="Kiss E."/>
            <person name="Kuo A."/>
            <person name="Drula E."/>
            <person name="Kohler A."/>
            <person name="Sanchez-Garcia M."/>
            <person name="Morin E."/>
            <person name="Andreopoulos B."/>
            <person name="Barry K.W."/>
            <person name="Bonito G."/>
            <person name="Buee M."/>
            <person name="Carver A."/>
            <person name="Chen C."/>
            <person name="Cichocki N."/>
            <person name="Clum A."/>
            <person name="Culley D."/>
            <person name="Crous P.W."/>
            <person name="Fauchery L."/>
            <person name="Girlanda M."/>
            <person name="Hayes R.D."/>
            <person name="Keri Z."/>
            <person name="LaButti K."/>
            <person name="Lipzen A."/>
            <person name="Lombard V."/>
            <person name="Magnuson J."/>
            <person name="Maillard F."/>
            <person name="Murat C."/>
            <person name="Nolan M."/>
            <person name="Ohm R.A."/>
            <person name="Pangilinan J."/>
            <person name="Pereira M.F."/>
            <person name="Perotto S."/>
            <person name="Peter M."/>
            <person name="Pfister S."/>
            <person name="Riley R."/>
            <person name="Sitrit Y."/>
            <person name="Stielow J.B."/>
            <person name="Szollosi G."/>
            <person name="Zifcakova L."/>
            <person name="Stursova M."/>
            <person name="Spatafora J.W."/>
            <person name="Tedersoo L."/>
            <person name="Vaario L.M."/>
            <person name="Yamada A."/>
            <person name="Yan M."/>
            <person name="Wang P."/>
            <person name="Xu J."/>
            <person name="Bruns T."/>
            <person name="Baldrian P."/>
            <person name="Vilgalys R."/>
            <person name="Dunand C."/>
            <person name="Henrissat B."/>
            <person name="Grigoriev I.V."/>
            <person name="Hibbett D."/>
            <person name="Nagy L.G."/>
            <person name="Martin F.M."/>
        </authorList>
    </citation>
    <scope>NUCLEOTIDE SEQUENCE</scope>
    <source>
        <strain evidence="11">Prilba</strain>
    </source>
</reference>
<dbReference type="AlphaFoldDB" id="A0A9P5MX70"/>
<proteinExistence type="predicted"/>
<feature type="region of interest" description="Disordered" evidence="8">
    <location>
        <begin position="413"/>
        <end position="455"/>
    </location>
</feature>
<dbReference type="GO" id="GO:0008270">
    <property type="term" value="F:zinc ion binding"/>
    <property type="evidence" value="ECO:0007669"/>
    <property type="project" value="UniProtKB-KW"/>
</dbReference>
<dbReference type="OrthoDB" id="660555at2759"/>
<dbReference type="PROSITE" id="PS50010">
    <property type="entry name" value="DH_2"/>
    <property type="match status" value="1"/>
</dbReference>
<evidence type="ECO:0000256" key="3">
    <source>
        <dbReference type="ARBA" id="ARBA00022658"/>
    </source>
</evidence>
<sequence>MSSPTQLLFPSTDTDNASISSPVSPRPLVTHLPFRRMSLPVPPNLNSNRQSVVSLASFESLSEQSTIASPTRMLKSRRTSVEGHRKGGRRRGHPAPDKEHDMRRSKVIQEFYETERTYVQGLDLIYELFLTPIVAALDTPHSLLDRADLTSVFSNFIDIWNLHRAFFSSLDEHLHPSVTPEAPAQLALISPPHLSPVLLSHFPYLSLYTPFVTSFSASLAALTAFINTNGAFSTFVARQEVDPRCGKLKLRDWLLTIVQRCPRYLLLLKDLMNCINVEDPEHASLMTVHALVSKITISMNASLHSHAQTLGLVALQRCTPNLPFPLIAPGRTLLKRGSLFQLERGSFPKERDFLLFSDCLLWIANLDKGDSEAVERWDWKGVNTGLSPRLMMVRSRSRSEAELRALRSRVQTCSSGDGLLPSSQPASPTGPGPSPTTPSSRSIASPTRGKKRQMSSASCDERWWFKGKAELVDLEVVVTPPTEVGEECRLEVWSPEGSFAVYAASEIERDEWSTAIRNAKAALLASLNVIRPNSTLSSSTSTNHLRRTLQALPHLPEDAQNRARRSRVEHFVPAVWIPDGKTECCMRCGRPFGWRRRRHHCRLCGRCVCANCSGSIFYIFDSDAKGPGKPARACNACYETVFPVITPSESPNMPCPTPTFTLSNFPSWQSTPALALTRPPSLLMAIDKGGSNRELVGADDAMYANTRSRNLSTEDDGEHGESTHPVIRIKPASRPRSFLHILEDFQEESLQVTPSPSTSHFSAQTDESVDVVSSSLQSNPRFSSGSSVPSVTSSPTAMTSSTNSASRIEDTTRQQERFSLPIVGLQTTPVTARANAKGEGLAKRLSLVLGVGRTIRGPKSTCVDGTSLDQETDGGTVKQSRSTGHGVAASRLADLLGRRKGA</sequence>
<evidence type="ECO:0000256" key="4">
    <source>
        <dbReference type="ARBA" id="ARBA00022723"/>
    </source>
</evidence>
<name>A0A9P5MX70_9AGAM</name>
<dbReference type="Proteomes" id="UP000759537">
    <property type="component" value="Unassembled WGS sequence"/>
</dbReference>
<feature type="region of interest" description="Disordered" evidence="8">
    <location>
        <begin position="749"/>
        <end position="815"/>
    </location>
</feature>
<evidence type="ECO:0000256" key="5">
    <source>
        <dbReference type="ARBA" id="ARBA00022771"/>
    </source>
</evidence>
<reference evidence="11" key="1">
    <citation type="submission" date="2019-10" db="EMBL/GenBank/DDBJ databases">
        <authorList>
            <consortium name="DOE Joint Genome Institute"/>
            <person name="Kuo A."/>
            <person name="Miyauchi S."/>
            <person name="Kiss E."/>
            <person name="Drula E."/>
            <person name="Kohler A."/>
            <person name="Sanchez-Garcia M."/>
            <person name="Andreopoulos B."/>
            <person name="Barry K.W."/>
            <person name="Bonito G."/>
            <person name="Buee M."/>
            <person name="Carver A."/>
            <person name="Chen C."/>
            <person name="Cichocki N."/>
            <person name="Clum A."/>
            <person name="Culley D."/>
            <person name="Crous P.W."/>
            <person name="Fauchery L."/>
            <person name="Girlanda M."/>
            <person name="Hayes R."/>
            <person name="Keri Z."/>
            <person name="LaButti K."/>
            <person name="Lipzen A."/>
            <person name="Lombard V."/>
            <person name="Magnuson J."/>
            <person name="Maillard F."/>
            <person name="Morin E."/>
            <person name="Murat C."/>
            <person name="Nolan M."/>
            <person name="Ohm R."/>
            <person name="Pangilinan J."/>
            <person name="Pereira M."/>
            <person name="Perotto S."/>
            <person name="Peter M."/>
            <person name="Riley R."/>
            <person name="Sitrit Y."/>
            <person name="Stielow B."/>
            <person name="Szollosi G."/>
            <person name="Zifcakova L."/>
            <person name="Stursova M."/>
            <person name="Spatafora J.W."/>
            <person name="Tedersoo L."/>
            <person name="Vaario L.-M."/>
            <person name="Yamada A."/>
            <person name="Yan M."/>
            <person name="Wang P."/>
            <person name="Xu J."/>
            <person name="Bruns T."/>
            <person name="Baldrian P."/>
            <person name="Vilgalys R."/>
            <person name="Henrissat B."/>
            <person name="Grigoriev I.V."/>
            <person name="Hibbett D."/>
            <person name="Nagy L.G."/>
            <person name="Martin F.M."/>
        </authorList>
    </citation>
    <scope>NUCLEOTIDE SEQUENCE</scope>
    <source>
        <strain evidence="11">Prilba</strain>
    </source>
</reference>
<accession>A0A9P5MX70</accession>
<dbReference type="InterPro" id="IPR013083">
    <property type="entry name" value="Znf_RING/FYVE/PHD"/>
</dbReference>
<dbReference type="Pfam" id="PF00621">
    <property type="entry name" value="RhoGEF"/>
    <property type="match status" value="1"/>
</dbReference>
<feature type="region of interest" description="Disordered" evidence="8">
    <location>
        <begin position="67"/>
        <end position="102"/>
    </location>
</feature>
<dbReference type="InterPro" id="IPR000306">
    <property type="entry name" value="Znf_FYVE"/>
</dbReference>
<comment type="caution">
    <text evidence="11">The sequence shown here is derived from an EMBL/GenBank/DDBJ whole genome shotgun (WGS) entry which is preliminary data.</text>
</comment>
<dbReference type="PANTHER" id="PTHR12673:SF270">
    <property type="entry name" value="FYVE-TYPE DOMAIN-CONTAINING PROTEIN"/>
    <property type="match status" value="1"/>
</dbReference>
<evidence type="ECO:0000259" key="9">
    <source>
        <dbReference type="PROSITE" id="PS50010"/>
    </source>
</evidence>
<feature type="compositionally biased region" description="Polar residues" evidence="8">
    <location>
        <begin position="749"/>
        <end position="782"/>
    </location>
</feature>
<dbReference type="InterPro" id="IPR011011">
    <property type="entry name" value="Znf_FYVE_PHD"/>
</dbReference>
<protein>
    <submittedName>
        <fullName evidence="11">Uncharacterized protein</fullName>
    </submittedName>
</protein>
<dbReference type="Gene3D" id="3.30.40.10">
    <property type="entry name" value="Zinc/RING finger domain, C3HC4 (zinc finger)"/>
    <property type="match status" value="1"/>
</dbReference>
<dbReference type="Pfam" id="PF01363">
    <property type="entry name" value="FYVE"/>
    <property type="match status" value="1"/>
</dbReference>
<dbReference type="InterPro" id="IPR011993">
    <property type="entry name" value="PH-like_dom_sf"/>
</dbReference>
<keyword evidence="2" id="KW-0963">Cytoplasm</keyword>
<gene>
    <name evidence="11" type="ORF">DFH94DRAFT_737547</name>
</gene>
<evidence type="ECO:0000256" key="2">
    <source>
        <dbReference type="ARBA" id="ARBA00022490"/>
    </source>
</evidence>
<feature type="domain" description="DH" evidence="9">
    <location>
        <begin position="103"/>
        <end position="302"/>
    </location>
</feature>
<dbReference type="InterPro" id="IPR000219">
    <property type="entry name" value="DH_dom"/>
</dbReference>
<feature type="compositionally biased region" description="Low complexity" evidence="8">
    <location>
        <begin position="783"/>
        <end position="806"/>
    </location>
</feature>
<dbReference type="InterPro" id="IPR017455">
    <property type="entry name" value="Znf_FYVE-rel"/>
</dbReference>
<comment type="subcellular location">
    <subcellularLocation>
        <location evidence="1">Cytoplasm</location>
    </subcellularLocation>
</comment>
<keyword evidence="5 7" id="KW-0863">Zinc-finger</keyword>
<dbReference type="SUPFAM" id="SSF50729">
    <property type="entry name" value="PH domain-like"/>
    <property type="match status" value="1"/>
</dbReference>
<organism evidence="11 12">
    <name type="scientific">Russula ochroleuca</name>
    <dbReference type="NCBI Taxonomy" id="152965"/>
    <lineage>
        <taxon>Eukaryota</taxon>
        <taxon>Fungi</taxon>
        <taxon>Dikarya</taxon>
        <taxon>Basidiomycota</taxon>
        <taxon>Agaricomycotina</taxon>
        <taxon>Agaricomycetes</taxon>
        <taxon>Russulales</taxon>
        <taxon>Russulaceae</taxon>
        <taxon>Russula</taxon>
    </lineage>
</organism>
<keyword evidence="6" id="KW-0862">Zinc</keyword>
<feature type="region of interest" description="Disordered" evidence="8">
    <location>
        <begin position="1"/>
        <end position="26"/>
    </location>
</feature>
<dbReference type="PROSITE" id="PS50178">
    <property type="entry name" value="ZF_FYVE"/>
    <property type="match status" value="1"/>
</dbReference>